<keyword evidence="5" id="KW-1185">Reference proteome</keyword>
<dbReference type="AlphaFoldDB" id="A0A7W7EYM8"/>
<dbReference type="Proteomes" id="UP000574769">
    <property type="component" value="Unassembled WGS sequence"/>
</dbReference>
<protein>
    <submittedName>
        <fullName evidence="4">Coenzyme Q-binding protein COQ10</fullName>
    </submittedName>
</protein>
<dbReference type="SUPFAM" id="SSF55961">
    <property type="entry name" value="Bet v1-like"/>
    <property type="match status" value="1"/>
</dbReference>
<dbReference type="Pfam" id="PF03364">
    <property type="entry name" value="Polyketide_cyc"/>
    <property type="match status" value="1"/>
</dbReference>
<feature type="region of interest" description="Disordered" evidence="2">
    <location>
        <begin position="144"/>
        <end position="167"/>
    </location>
</feature>
<dbReference type="InterPro" id="IPR044996">
    <property type="entry name" value="COQ10-like"/>
</dbReference>
<dbReference type="PANTHER" id="PTHR12901:SF10">
    <property type="entry name" value="COENZYME Q-BINDING PROTEIN COQ10, MITOCHONDRIAL"/>
    <property type="match status" value="1"/>
</dbReference>
<dbReference type="EMBL" id="JACHNY010000006">
    <property type="protein sequence ID" value="MBB4618933.1"/>
    <property type="molecule type" value="Genomic_DNA"/>
</dbReference>
<dbReference type="GO" id="GO:0048039">
    <property type="term" value="F:ubiquinone binding"/>
    <property type="evidence" value="ECO:0007669"/>
    <property type="project" value="InterPro"/>
</dbReference>
<reference evidence="4 5" key="1">
    <citation type="submission" date="2020-08" db="EMBL/GenBank/DDBJ databases">
        <title>Genomic Encyclopedia of Type Strains, Phase IV (KMG-IV): sequencing the most valuable type-strain genomes for metagenomic binning, comparative biology and taxonomic classification.</title>
        <authorList>
            <person name="Goeker M."/>
        </authorList>
    </citation>
    <scope>NUCLEOTIDE SEQUENCE [LARGE SCALE GENOMIC DNA]</scope>
    <source>
        <strain evidence="4 5">DSM 15867</strain>
    </source>
</reference>
<dbReference type="RefSeq" id="WP_184116235.1">
    <property type="nucleotide sequence ID" value="NZ_JACHNY010000006.1"/>
</dbReference>
<evidence type="ECO:0000256" key="2">
    <source>
        <dbReference type="SAM" id="MobiDB-lite"/>
    </source>
</evidence>
<evidence type="ECO:0000256" key="1">
    <source>
        <dbReference type="ARBA" id="ARBA00008918"/>
    </source>
</evidence>
<feature type="domain" description="Coenzyme Q-binding protein COQ10 START" evidence="3">
    <location>
        <begin position="10"/>
        <end position="134"/>
    </location>
</feature>
<dbReference type="InterPro" id="IPR023393">
    <property type="entry name" value="START-like_dom_sf"/>
</dbReference>
<name>A0A7W7EYM8_9SPHN</name>
<dbReference type="PANTHER" id="PTHR12901">
    <property type="entry name" value="SPERM PROTEIN HOMOLOG"/>
    <property type="match status" value="1"/>
</dbReference>
<dbReference type="Gene3D" id="3.30.530.20">
    <property type="match status" value="1"/>
</dbReference>
<dbReference type="GO" id="GO:0045333">
    <property type="term" value="P:cellular respiration"/>
    <property type="evidence" value="ECO:0007669"/>
    <property type="project" value="InterPro"/>
</dbReference>
<evidence type="ECO:0000259" key="3">
    <source>
        <dbReference type="Pfam" id="PF03364"/>
    </source>
</evidence>
<dbReference type="InterPro" id="IPR005031">
    <property type="entry name" value="COQ10_START"/>
</dbReference>
<sequence length="167" mass="18518">MPKHSETRHLPYTAEQMFDLVADVRRYPEFLPWVSAMRVRQDSETETVADMIVGFKGLRETFTSRVEKSRPERISVDYVDGPLKYLRNDWRFRPEPGGCAVDFSVDFAFKNRVFEMLAGQVFGTALRRMIGAFETRAAALYGAGSASTSTTGGTSDGSSSSSAHSAA</sequence>
<comment type="caution">
    <text evidence="4">The sequence shown here is derived from an EMBL/GenBank/DDBJ whole genome shotgun (WGS) entry which is preliminary data.</text>
</comment>
<organism evidence="4 5">
    <name type="scientific">Sphingomonas abaci</name>
    <dbReference type="NCBI Taxonomy" id="237611"/>
    <lineage>
        <taxon>Bacteria</taxon>
        <taxon>Pseudomonadati</taxon>
        <taxon>Pseudomonadota</taxon>
        <taxon>Alphaproteobacteria</taxon>
        <taxon>Sphingomonadales</taxon>
        <taxon>Sphingomonadaceae</taxon>
        <taxon>Sphingomonas</taxon>
    </lineage>
</organism>
<dbReference type="CDD" id="cd07813">
    <property type="entry name" value="COQ10p_like"/>
    <property type="match status" value="1"/>
</dbReference>
<evidence type="ECO:0000313" key="5">
    <source>
        <dbReference type="Proteomes" id="UP000574769"/>
    </source>
</evidence>
<proteinExistence type="inferred from homology"/>
<accession>A0A7W7EYM8</accession>
<evidence type="ECO:0000313" key="4">
    <source>
        <dbReference type="EMBL" id="MBB4618933.1"/>
    </source>
</evidence>
<comment type="similarity">
    <text evidence="1">Belongs to the ribosome association toxin RatA family.</text>
</comment>
<gene>
    <name evidence="4" type="ORF">GGQ96_003079</name>
</gene>